<evidence type="ECO:0000313" key="3">
    <source>
        <dbReference type="Proteomes" id="UP000280296"/>
    </source>
</evidence>
<accession>A0A432MLR4</accession>
<evidence type="ECO:0000313" key="2">
    <source>
        <dbReference type="EMBL" id="RUL88364.1"/>
    </source>
</evidence>
<dbReference type="InterPro" id="IPR001054">
    <property type="entry name" value="A/G_cyclase"/>
</dbReference>
<dbReference type="OrthoDB" id="9806704at2"/>
<dbReference type="AlphaFoldDB" id="A0A432MLR4"/>
<reference evidence="2 3" key="1">
    <citation type="submission" date="2018-12" db="EMBL/GenBank/DDBJ databases">
        <authorList>
            <person name="Toschakov S.V."/>
        </authorList>
    </citation>
    <scope>NUCLEOTIDE SEQUENCE [LARGE SCALE GENOMIC DNA]</scope>
    <source>
        <strain evidence="2 3">GM2012</strain>
    </source>
</reference>
<name>A0A432MLR4_9BACT</name>
<dbReference type="GO" id="GO:0035556">
    <property type="term" value="P:intracellular signal transduction"/>
    <property type="evidence" value="ECO:0007669"/>
    <property type="project" value="InterPro"/>
</dbReference>
<proteinExistence type="predicted"/>
<dbReference type="Gene3D" id="3.30.70.1230">
    <property type="entry name" value="Nucleotide cyclase"/>
    <property type="match status" value="1"/>
</dbReference>
<dbReference type="Proteomes" id="UP000280296">
    <property type="component" value="Unassembled WGS sequence"/>
</dbReference>
<dbReference type="SUPFAM" id="SSF55781">
    <property type="entry name" value="GAF domain-like"/>
    <property type="match status" value="1"/>
</dbReference>
<dbReference type="GO" id="GO:0004016">
    <property type="term" value="F:adenylate cyclase activity"/>
    <property type="evidence" value="ECO:0007669"/>
    <property type="project" value="UniProtKB-ARBA"/>
</dbReference>
<comment type="caution">
    <text evidence="2">The sequence shown here is derived from an EMBL/GenBank/DDBJ whole genome shotgun (WGS) entry which is preliminary data.</text>
</comment>
<organism evidence="2 3">
    <name type="scientific">Tautonia sociabilis</name>
    <dbReference type="NCBI Taxonomy" id="2080755"/>
    <lineage>
        <taxon>Bacteria</taxon>
        <taxon>Pseudomonadati</taxon>
        <taxon>Planctomycetota</taxon>
        <taxon>Planctomycetia</taxon>
        <taxon>Isosphaerales</taxon>
        <taxon>Isosphaeraceae</taxon>
        <taxon>Tautonia</taxon>
    </lineage>
</organism>
<dbReference type="RefSeq" id="WP_126724691.1">
    <property type="nucleotide sequence ID" value="NZ_RYZH01000011.1"/>
</dbReference>
<dbReference type="PANTHER" id="PTHR43081:SF1">
    <property type="entry name" value="ADENYLATE CYCLASE, TERMINAL-DIFFERENTIATION SPECIFIC"/>
    <property type="match status" value="1"/>
</dbReference>
<gene>
    <name evidence="2" type="ORF">TsocGM_07515</name>
</gene>
<evidence type="ECO:0000259" key="1">
    <source>
        <dbReference type="PROSITE" id="PS50125"/>
    </source>
</evidence>
<dbReference type="GO" id="GO:0009190">
    <property type="term" value="P:cyclic nucleotide biosynthetic process"/>
    <property type="evidence" value="ECO:0007669"/>
    <property type="project" value="InterPro"/>
</dbReference>
<dbReference type="InterPro" id="IPR029016">
    <property type="entry name" value="GAF-like_dom_sf"/>
</dbReference>
<dbReference type="Gene3D" id="3.30.450.40">
    <property type="match status" value="1"/>
</dbReference>
<dbReference type="SUPFAM" id="SSF55073">
    <property type="entry name" value="Nucleotide cyclase"/>
    <property type="match status" value="1"/>
</dbReference>
<keyword evidence="3" id="KW-1185">Reference proteome</keyword>
<feature type="domain" description="Guanylate cyclase" evidence="1">
    <location>
        <begin position="381"/>
        <end position="512"/>
    </location>
</feature>
<dbReference type="Pfam" id="PF00211">
    <property type="entry name" value="Guanylate_cyc"/>
    <property type="match status" value="1"/>
</dbReference>
<dbReference type="CDD" id="cd07302">
    <property type="entry name" value="CHD"/>
    <property type="match status" value="1"/>
</dbReference>
<dbReference type="InterPro" id="IPR050697">
    <property type="entry name" value="Adenylyl/Guanylyl_Cyclase_3/4"/>
</dbReference>
<dbReference type="EMBL" id="RYZH01000011">
    <property type="protein sequence ID" value="RUL88364.1"/>
    <property type="molecule type" value="Genomic_DNA"/>
</dbReference>
<dbReference type="PROSITE" id="PS50125">
    <property type="entry name" value="GUANYLATE_CYCLASE_2"/>
    <property type="match status" value="1"/>
</dbReference>
<sequence>MTVNDSLQYKVFDRQQIVYEGEFPGPVLLGRQNDLRANESEEVFRPRRLDANRWRLVIARYDENNVSREHALVEPLPGNRVRISNYSTKLMIPIQLPFEVLLPRWDRREQERPPSQEVELPCIFHLGPKTVRVQPDPGINDGPLQSLSEVTRPPGPFQGVNADRIKRLREPAVQLQDEALDPETLVRWLQSTIGVLQDAANASDFFLKAAQAMVDNIGLDTGWVLTWEEPNQEWIERACHYGGQVGDESDRRPSNKFLNRVRELKKTSWTAPDQNLTDSNRSLLPVKAAVAAPILDRSGQVIGALYGDRRQGARGEAQFSKVEALLVELLAGGVATGLARLEQERNYANAVNQIELILGPQLADWVRENPDMALGREAEITVLFADIRNFSKISRFLGHKATFDWINDVMQQLSECVTRHQGVIVDYIGDALMAMWGAPQPDPDHANRACLAAIDMLATVPTINKSWMQLPERMGLGIGINTGMASIGNTGSHHRIKYGPLGTTVNLASRVEGATKYLKSYLMVTEMTHRLLDPKILSRRLCSVRVVNIDDPVNLYEIVDPERFVALDPERYQGDWADLQARYDRALTAFEDEQFNVAAQTLGNLLTDFPKDGPSLVLMKRVVNGLIEGPDEAHPVWELPGK</sequence>
<reference evidence="2 3" key="2">
    <citation type="submission" date="2019-01" db="EMBL/GenBank/DDBJ databases">
        <title>Tautonia sociabilis, a novel thermotolerant planctomycete of Isosphaeraceae family, isolated from a 4000 m deep subterranean habitat.</title>
        <authorList>
            <person name="Kovaleva O.L."/>
            <person name="Elcheninov A.G."/>
            <person name="Van Heerden E."/>
            <person name="Toshchakov S.V."/>
            <person name="Novikov A."/>
            <person name="Bonch-Osmolovskaya E.A."/>
            <person name="Kublanov I.V."/>
        </authorList>
    </citation>
    <scope>NUCLEOTIDE SEQUENCE [LARGE SCALE GENOMIC DNA]</scope>
    <source>
        <strain evidence="2 3">GM2012</strain>
    </source>
</reference>
<dbReference type="PANTHER" id="PTHR43081">
    <property type="entry name" value="ADENYLATE CYCLASE, TERMINAL-DIFFERENTIATION SPECIFIC-RELATED"/>
    <property type="match status" value="1"/>
</dbReference>
<protein>
    <submittedName>
        <fullName evidence="2">Adenylate/guanylate cyclase domain-containing protein</fullName>
    </submittedName>
</protein>
<dbReference type="SMART" id="SM00044">
    <property type="entry name" value="CYCc"/>
    <property type="match status" value="1"/>
</dbReference>
<dbReference type="InterPro" id="IPR029787">
    <property type="entry name" value="Nucleotide_cyclase"/>
</dbReference>